<evidence type="ECO:0000313" key="4">
    <source>
        <dbReference type="EMBL" id="KTE92457.1"/>
    </source>
</evidence>
<dbReference type="InterPro" id="IPR045854">
    <property type="entry name" value="NO2/SO3_Rdtase_4Fe4S_sf"/>
</dbReference>
<name>A0A0W1JL49_DESHA</name>
<accession>A0A0W1JL49</accession>
<keyword evidence="1" id="KW-0479">Metal-binding</keyword>
<sequence length="64" mass="7161">MGLKGTALEQIWGIHLLGLIPTLDAWGIVKEVSDYFQGNREFFNLPRKYKISILANADNAGMPK</sequence>
<gene>
    <name evidence="4" type="ORF">AT727_19070</name>
</gene>
<comment type="caution">
    <text evidence="4">The sequence shown here is derived from an EMBL/GenBank/DDBJ whole genome shotgun (WGS) entry which is preliminary data.</text>
</comment>
<keyword evidence="2" id="KW-0408">Iron</keyword>
<organism evidence="4 5">
    <name type="scientific">Desulfitobacterium hafniense</name>
    <name type="common">Desulfitobacterium frappieri</name>
    <dbReference type="NCBI Taxonomy" id="49338"/>
    <lineage>
        <taxon>Bacteria</taxon>
        <taxon>Bacillati</taxon>
        <taxon>Bacillota</taxon>
        <taxon>Clostridia</taxon>
        <taxon>Eubacteriales</taxon>
        <taxon>Desulfitobacteriaceae</taxon>
        <taxon>Desulfitobacterium</taxon>
    </lineage>
</organism>
<dbReference type="SUPFAM" id="SSF56014">
    <property type="entry name" value="Nitrite and sulphite reductase 4Fe-4S domain-like"/>
    <property type="match status" value="1"/>
</dbReference>
<dbReference type="Proteomes" id="UP000054623">
    <property type="component" value="Unassembled WGS sequence"/>
</dbReference>
<reference evidence="4 5" key="1">
    <citation type="submission" date="2015-12" db="EMBL/GenBank/DDBJ databases">
        <title>Draft Genome Sequence of Desulfitobacterium hafniense Strain DH, a Sulfate-reducing Bacterium Isolated from Paddy Soils.</title>
        <authorList>
            <person name="Bao P."/>
            <person name="Zhang X."/>
            <person name="Li G."/>
        </authorList>
    </citation>
    <scope>NUCLEOTIDE SEQUENCE [LARGE SCALE GENOMIC DNA]</scope>
    <source>
        <strain evidence="4 5">DH</strain>
    </source>
</reference>
<proteinExistence type="predicted"/>
<evidence type="ECO:0000256" key="3">
    <source>
        <dbReference type="ARBA" id="ARBA00023014"/>
    </source>
</evidence>
<evidence type="ECO:0000256" key="1">
    <source>
        <dbReference type="ARBA" id="ARBA00022723"/>
    </source>
</evidence>
<dbReference type="AlphaFoldDB" id="A0A0W1JL49"/>
<dbReference type="EMBL" id="LOCK01000014">
    <property type="protein sequence ID" value="KTE92457.1"/>
    <property type="molecule type" value="Genomic_DNA"/>
</dbReference>
<dbReference type="GO" id="GO:0051536">
    <property type="term" value="F:iron-sulfur cluster binding"/>
    <property type="evidence" value="ECO:0007669"/>
    <property type="project" value="UniProtKB-KW"/>
</dbReference>
<protein>
    <submittedName>
        <fullName evidence="4">Uncharacterized protein</fullName>
    </submittedName>
</protein>
<evidence type="ECO:0000313" key="5">
    <source>
        <dbReference type="Proteomes" id="UP000054623"/>
    </source>
</evidence>
<dbReference type="GO" id="GO:0046872">
    <property type="term" value="F:metal ion binding"/>
    <property type="evidence" value="ECO:0007669"/>
    <property type="project" value="UniProtKB-KW"/>
</dbReference>
<keyword evidence="3" id="KW-0411">Iron-sulfur</keyword>
<evidence type="ECO:0000256" key="2">
    <source>
        <dbReference type="ARBA" id="ARBA00023004"/>
    </source>
</evidence>